<name>A0A699SM99_TANCI</name>
<gene>
    <name evidence="3" type="ORF">Tci_870642</name>
</gene>
<dbReference type="EMBL" id="BKCJ011173550">
    <property type="protein sequence ID" value="GFC98672.1"/>
    <property type="molecule type" value="Genomic_DNA"/>
</dbReference>
<feature type="region of interest" description="Disordered" evidence="1">
    <location>
        <begin position="128"/>
        <end position="147"/>
    </location>
</feature>
<reference evidence="3" key="1">
    <citation type="journal article" date="2019" name="Sci. Rep.">
        <title>Draft genome of Tanacetum cinerariifolium, the natural source of mosquito coil.</title>
        <authorList>
            <person name="Yamashiro T."/>
            <person name="Shiraishi A."/>
            <person name="Satake H."/>
            <person name="Nakayama K."/>
        </authorList>
    </citation>
    <scope>NUCLEOTIDE SEQUENCE</scope>
</reference>
<dbReference type="AlphaFoldDB" id="A0A699SM99"/>
<dbReference type="Pfam" id="PF14905">
    <property type="entry name" value="OMP_b-brl_3"/>
    <property type="match status" value="1"/>
</dbReference>
<organism evidence="3">
    <name type="scientific">Tanacetum cinerariifolium</name>
    <name type="common">Dalmatian daisy</name>
    <name type="synonym">Chrysanthemum cinerariifolium</name>
    <dbReference type="NCBI Taxonomy" id="118510"/>
    <lineage>
        <taxon>Eukaryota</taxon>
        <taxon>Viridiplantae</taxon>
        <taxon>Streptophyta</taxon>
        <taxon>Embryophyta</taxon>
        <taxon>Tracheophyta</taxon>
        <taxon>Spermatophyta</taxon>
        <taxon>Magnoliopsida</taxon>
        <taxon>eudicotyledons</taxon>
        <taxon>Gunneridae</taxon>
        <taxon>Pentapetalae</taxon>
        <taxon>asterids</taxon>
        <taxon>campanulids</taxon>
        <taxon>Asterales</taxon>
        <taxon>Asteraceae</taxon>
        <taxon>Asteroideae</taxon>
        <taxon>Anthemideae</taxon>
        <taxon>Anthemidinae</taxon>
        <taxon>Tanacetum</taxon>
    </lineage>
</organism>
<comment type="caution">
    <text evidence="3">The sequence shown here is derived from an EMBL/GenBank/DDBJ whole genome shotgun (WGS) entry which is preliminary data.</text>
</comment>
<dbReference type="InterPro" id="IPR041700">
    <property type="entry name" value="OMP_b-brl_3"/>
</dbReference>
<feature type="domain" description="Outer membrane protein beta-barrel" evidence="2">
    <location>
        <begin position="4"/>
        <end position="123"/>
    </location>
</feature>
<sequence>MDNQLQVSYGEVRTPVADQVVQLRRWGGTATSDHTFRLPRHYQLLVGGEYSGPSVSGLYTLRASGALSLGVRKQLWQEKAVLSLKASDLLYTDGWFSSLQYQNLRTDWVNRYDSRRLTVSLTYKLGGGKTHSVRASSSADEEGRAGH</sequence>
<protein>
    <recommendedName>
        <fullName evidence="2">Outer membrane protein beta-barrel domain-containing protein</fullName>
    </recommendedName>
</protein>
<accession>A0A699SM99</accession>
<evidence type="ECO:0000259" key="2">
    <source>
        <dbReference type="Pfam" id="PF14905"/>
    </source>
</evidence>
<proteinExistence type="predicted"/>
<evidence type="ECO:0000256" key="1">
    <source>
        <dbReference type="SAM" id="MobiDB-lite"/>
    </source>
</evidence>
<evidence type="ECO:0000313" key="3">
    <source>
        <dbReference type="EMBL" id="GFC98672.1"/>
    </source>
</evidence>